<gene>
    <name evidence="4" type="ORF">KZH69_19660</name>
</gene>
<dbReference type="InterPro" id="IPR002941">
    <property type="entry name" value="DNA_methylase_N4/N6"/>
</dbReference>
<reference evidence="4 5" key="1">
    <citation type="submission" date="2021-07" db="EMBL/GenBank/DDBJ databases">
        <title>Flavobacterium sp. nov. isolated from sediment on the Taihu Lake.</title>
        <authorList>
            <person name="Qu J.-H."/>
        </authorList>
    </citation>
    <scope>NUCLEOTIDE SEQUENCE [LARGE SCALE GENOMIC DNA]</scope>
    <source>
        <strain evidence="4 5">NAS39</strain>
    </source>
</reference>
<dbReference type="Pfam" id="PF01555">
    <property type="entry name" value="N6_N4_Mtase"/>
    <property type="match status" value="1"/>
</dbReference>
<dbReference type="PROSITE" id="PS50943">
    <property type="entry name" value="HTH_CROC1"/>
    <property type="match status" value="1"/>
</dbReference>
<keyword evidence="2" id="KW-0808">Transferase</keyword>
<dbReference type="Proteomes" id="UP000812031">
    <property type="component" value="Unassembled WGS sequence"/>
</dbReference>
<dbReference type="Pfam" id="PF13560">
    <property type="entry name" value="HTH_31"/>
    <property type="match status" value="1"/>
</dbReference>
<proteinExistence type="predicted"/>
<name>A0ABS6Y1E4_9FLAO</name>
<dbReference type="RefSeq" id="WP_219319179.1">
    <property type="nucleotide sequence ID" value="NZ_JAHWYN010000033.1"/>
</dbReference>
<evidence type="ECO:0000259" key="3">
    <source>
        <dbReference type="PROSITE" id="PS50943"/>
    </source>
</evidence>
<evidence type="ECO:0000313" key="4">
    <source>
        <dbReference type="EMBL" id="MBW4362702.1"/>
    </source>
</evidence>
<evidence type="ECO:0000256" key="1">
    <source>
        <dbReference type="ARBA" id="ARBA00022603"/>
    </source>
</evidence>
<dbReference type="SMART" id="SM00530">
    <property type="entry name" value="HTH_XRE"/>
    <property type="match status" value="1"/>
</dbReference>
<accession>A0ABS6Y1E4</accession>
<sequence>MQTIGSTFKNIREERKLLLEDVTKKTGINKTLLSRIENGKRLPTREQVTQLGKFYNAEKNNLIVQWLSDKIVYEVQDEDFALQAMQVAEEKIKYGTNGNVQTNSFILSLNGHKQKRKINDFVNKVIQGDCLEVMQSIPDKSINMILCDLPYGTTQNKWDSVIDLQKLWAEYERIIKDDGAIVLTSQGIFTAKLILSNEKIFKYKITWIKSKSTNFLNAKKQPLRKHEDICIFYKKQPTYNPQMTEGEAYDKGVRKDQFTGSYGDFKPQHVKSNGERYPNDIVFYEEQNIDDFVYIKTAESEGTVYHPTQKPIELGRYLIKTFTNPGDTILDNACGSGSFLLSAILENRNFIGIEKNEDVLLHKVKPVDYIKVCTDRIEETLKRKEIEESTLRLFKEPIAKYHTLNYETK</sequence>
<evidence type="ECO:0000313" key="5">
    <source>
        <dbReference type="Proteomes" id="UP000812031"/>
    </source>
</evidence>
<protein>
    <submittedName>
        <fullName evidence="4">Helix-turn-helix domain-containing protein</fullName>
    </submittedName>
</protein>
<comment type="caution">
    <text evidence="4">The sequence shown here is derived from an EMBL/GenBank/DDBJ whole genome shotgun (WGS) entry which is preliminary data.</text>
</comment>
<organism evidence="4 5">
    <name type="scientific">Flavobacterium taihuense</name>
    <dbReference type="NCBI Taxonomy" id="2857508"/>
    <lineage>
        <taxon>Bacteria</taxon>
        <taxon>Pseudomonadati</taxon>
        <taxon>Bacteroidota</taxon>
        <taxon>Flavobacteriia</taxon>
        <taxon>Flavobacteriales</taxon>
        <taxon>Flavobacteriaceae</taxon>
        <taxon>Flavobacterium</taxon>
    </lineage>
</organism>
<evidence type="ECO:0000256" key="2">
    <source>
        <dbReference type="ARBA" id="ARBA00022679"/>
    </source>
</evidence>
<dbReference type="EMBL" id="JAHWYN010000033">
    <property type="protein sequence ID" value="MBW4362702.1"/>
    <property type="molecule type" value="Genomic_DNA"/>
</dbReference>
<keyword evidence="5" id="KW-1185">Reference proteome</keyword>
<dbReference type="InterPro" id="IPR001387">
    <property type="entry name" value="Cro/C1-type_HTH"/>
</dbReference>
<feature type="domain" description="HTH cro/C1-type" evidence="3">
    <location>
        <begin position="8"/>
        <end position="62"/>
    </location>
</feature>
<dbReference type="CDD" id="cd00093">
    <property type="entry name" value="HTH_XRE"/>
    <property type="match status" value="1"/>
</dbReference>
<keyword evidence="1" id="KW-0489">Methyltransferase</keyword>